<keyword evidence="9 19" id="KW-0418">Kinase</keyword>
<evidence type="ECO:0000256" key="4">
    <source>
        <dbReference type="ARBA" id="ARBA00012513"/>
    </source>
</evidence>
<dbReference type="GO" id="GO:0005737">
    <property type="term" value="C:cytoplasm"/>
    <property type="evidence" value="ECO:0007669"/>
    <property type="project" value="TreeGrafter"/>
</dbReference>
<dbReference type="EMBL" id="VRMN01000001">
    <property type="protein sequence ID" value="KAA8498250.1"/>
    <property type="molecule type" value="Genomic_DNA"/>
</dbReference>
<dbReference type="AlphaFoldDB" id="A0A5J4Z4U5"/>
<comment type="catalytic activity">
    <reaction evidence="14">
        <text>L-seryl-[protein] + ATP = O-phospho-L-seryl-[protein] + ADP + H(+)</text>
        <dbReference type="Rhea" id="RHEA:17989"/>
        <dbReference type="Rhea" id="RHEA-COMP:9863"/>
        <dbReference type="Rhea" id="RHEA-COMP:11604"/>
        <dbReference type="ChEBI" id="CHEBI:15378"/>
        <dbReference type="ChEBI" id="CHEBI:29999"/>
        <dbReference type="ChEBI" id="CHEBI:30616"/>
        <dbReference type="ChEBI" id="CHEBI:83421"/>
        <dbReference type="ChEBI" id="CHEBI:456216"/>
        <dbReference type="EC" id="2.7.11.1"/>
    </reaction>
</comment>
<keyword evidence="7" id="KW-0479">Metal-binding</keyword>
<comment type="cofactor">
    <cofactor evidence="1">
        <name>Mn(2+)</name>
        <dbReference type="ChEBI" id="CHEBI:29035"/>
    </cofactor>
</comment>
<dbReference type="InterPro" id="IPR017441">
    <property type="entry name" value="Protein_kinase_ATP_BS"/>
</dbReference>
<dbReference type="GO" id="GO:0035556">
    <property type="term" value="P:intracellular signal transduction"/>
    <property type="evidence" value="ECO:0007669"/>
    <property type="project" value="TreeGrafter"/>
</dbReference>
<gene>
    <name evidence="19" type="ORF">FVE85_5835</name>
</gene>
<keyword evidence="20" id="KW-1185">Reference proteome</keyword>
<evidence type="ECO:0000256" key="10">
    <source>
        <dbReference type="ARBA" id="ARBA00022840"/>
    </source>
</evidence>
<evidence type="ECO:0000256" key="11">
    <source>
        <dbReference type="ARBA" id="ARBA00022842"/>
    </source>
</evidence>
<evidence type="ECO:0000256" key="3">
    <source>
        <dbReference type="ARBA" id="ARBA00009985"/>
    </source>
</evidence>
<keyword evidence="11" id="KW-0460">Magnesium</keyword>
<organism evidence="19 20">
    <name type="scientific">Porphyridium purpureum</name>
    <name type="common">Red alga</name>
    <name type="synonym">Porphyridium cruentum</name>
    <dbReference type="NCBI Taxonomy" id="35688"/>
    <lineage>
        <taxon>Eukaryota</taxon>
        <taxon>Rhodophyta</taxon>
        <taxon>Bangiophyceae</taxon>
        <taxon>Porphyridiales</taxon>
        <taxon>Porphyridiaceae</taxon>
        <taxon>Porphyridium</taxon>
    </lineage>
</organism>
<dbReference type="OMA" id="CEDPHRI"/>
<protein>
    <recommendedName>
        <fullName evidence="4">non-specific serine/threonine protein kinase</fullName>
        <ecNumber evidence="4">2.7.11.1</ecNumber>
    </recommendedName>
</protein>
<evidence type="ECO:0000256" key="16">
    <source>
        <dbReference type="RuleBase" id="RU000304"/>
    </source>
</evidence>
<dbReference type="PROSITE" id="PS50011">
    <property type="entry name" value="PROTEIN_KINASE_DOM"/>
    <property type="match status" value="1"/>
</dbReference>
<dbReference type="FunFam" id="1.10.510.10:FF:000571">
    <property type="entry name" value="Maternal embryonic leucine zipper kinase"/>
    <property type="match status" value="1"/>
</dbReference>
<evidence type="ECO:0000256" key="6">
    <source>
        <dbReference type="ARBA" id="ARBA00022679"/>
    </source>
</evidence>
<evidence type="ECO:0000256" key="15">
    <source>
        <dbReference type="PROSITE-ProRule" id="PRU10141"/>
    </source>
</evidence>
<comment type="catalytic activity">
    <reaction evidence="13">
        <text>L-threonyl-[protein] + ATP = O-phospho-L-threonyl-[protein] + ADP + H(+)</text>
        <dbReference type="Rhea" id="RHEA:46608"/>
        <dbReference type="Rhea" id="RHEA-COMP:11060"/>
        <dbReference type="Rhea" id="RHEA-COMP:11605"/>
        <dbReference type="ChEBI" id="CHEBI:15378"/>
        <dbReference type="ChEBI" id="CHEBI:30013"/>
        <dbReference type="ChEBI" id="CHEBI:30616"/>
        <dbReference type="ChEBI" id="CHEBI:61977"/>
        <dbReference type="ChEBI" id="CHEBI:456216"/>
        <dbReference type="EC" id="2.7.11.1"/>
    </reaction>
</comment>
<evidence type="ECO:0000256" key="5">
    <source>
        <dbReference type="ARBA" id="ARBA00022527"/>
    </source>
</evidence>
<dbReference type="EC" id="2.7.11.1" evidence="4"/>
<dbReference type="GO" id="GO:0046872">
    <property type="term" value="F:metal ion binding"/>
    <property type="evidence" value="ECO:0007669"/>
    <property type="project" value="UniProtKB-KW"/>
</dbReference>
<comment type="caution">
    <text evidence="19">The sequence shown here is derived from an EMBL/GenBank/DDBJ whole genome shotgun (WGS) entry which is preliminary data.</text>
</comment>
<keyword evidence="8 15" id="KW-0547">Nucleotide-binding</keyword>
<evidence type="ECO:0000259" key="18">
    <source>
        <dbReference type="PROSITE" id="PS50011"/>
    </source>
</evidence>
<dbReference type="PANTHER" id="PTHR24346:SF94">
    <property type="entry name" value="NON-SPECIFIC SERINE_THREONINE PROTEIN KINASE"/>
    <property type="match status" value="1"/>
</dbReference>
<evidence type="ECO:0000256" key="2">
    <source>
        <dbReference type="ARBA" id="ARBA00001946"/>
    </source>
</evidence>
<evidence type="ECO:0000256" key="14">
    <source>
        <dbReference type="ARBA" id="ARBA00048679"/>
    </source>
</evidence>
<keyword evidence="10 15" id="KW-0067">ATP-binding</keyword>
<name>A0A5J4Z4U5_PORPP</name>
<dbReference type="PROSITE" id="PS00108">
    <property type="entry name" value="PROTEIN_KINASE_ST"/>
    <property type="match status" value="1"/>
</dbReference>
<keyword evidence="12" id="KW-0464">Manganese</keyword>
<dbReference type="GO" id="GO:0004674">
    <property type="term" value="F:protein serine/threonine kinase activity"/>
    <property type="evidence" value="ECO:0007669"/>
    <property type="project" value="UniProtKB-KW"/>
</dbReference>
<evidence type="ECO:0000256" key="9">
    <source>
        <dbReference type="ARBA" id="ARBA00022777"/>
    </source>
</evidence>
<dbReference type="InterPro" id="IPR008271">
    <property type="entry name" value="Ser/Thr_kinase_AS"/>
</dbReference>
<evidence type="ECO:0000256" key="12">
    <source>
        <dbReference type="ARBA" id="ARBA00023211"/>
    </source>
</evidence>
<evidence type="ECO:0000256" key="17">
    <source>
        <dbReference type="SAM" id="MobiDB-lite"/>
    </source>
</evidence>
<dbReference type="Gene3D" id="3.30.200.20">
    <property type="entry name" value="Phosphorylase Kinase, domain 1"/>
    <property type="match status" value="1"/>
</dbReference>
<dbReference type="Proteomes" id="UP000324585">
    <property type="component" value="Unassembled WGS sequence"/>
</dbReference>
<dbReference type="Gene3D" id="1.10.510.10">
    <property type="entry name" value="Transferase(Phosphotransferase) domain 1"/>
    <property type="match status" value="1"/>
</dbReference>
<feature type="domain" description="Protein kinase" evidence="18">
    <location>
        <begin position="139"/>
        <end position="402"/>
    </location>
</feature>
<evidence type="ECO:0000256" key="7">
    <source>
        <dbReference type="ARBA" id="ARBA00022723"/>
    </source>
</evidence>
<dbReference type="GO" id="GO:0005524">
    <property type="term" value="F:ATP binding"/>
    <property type="evidence" value="ECO:0007669"/>
    <property type="project" value="UniProtKB-UniRule"/>
</dbReference>
<evidence type="ECO:0000256" key="8">
    <source>
        <dbReference type="ARBA" id="ARBA00022741"/>
    </source>
</evidence>
<dbReference type="PANTHER" id="PTHR24346">
    <property type="entry name" value="MAP/MICROTUBULE AFFINITY-REGULATING KINASE"/>
    <property type="match status" value="1"/>
</dbReference>
<dbReference type="Pfam" id="PF00069">
    <property type="entry name" value="Pkinase"/>
    <property type="match status" value="1"/>
</dbReference>
<evidence type="ECO:0000256" key="1">
    <source>
        <dbReference type="ARBA" id="ARBA00001936"/>
    </source>
</evidence>
<evidence type="ECO:0000256" key="13">
    <source>
        <dbReference type="ARBA" id="ARBA00047899"/>
    </source>
</evidence>
<evidence type="ECO:0000313" key="19">
    <source>
        <dbReference type="EMBL" id="KAA8498250.1"/>
    </source>
</evidence>
<dbReference type="SUPFAM" id="SSF56112">
    <property type="entry name" value="Protein kinase-like (PK-like)"/>
    <property type="match status" value="1"/>
</dbReference>
<proteinExistence type="inferred from homology"/>
<dbReference type="PROSITE" id="PS00107">
    <property type="entry name" value="PROTEIN_KINASE_ATP"/>
    <property type="match status" value="1"/>
</dbReference>
<sequence length="473" mass="52666">MNGRQTQQTPDRARTGVRQPVVVVGGTVTQADAMKSGHVRGSSMIFYGDPMDDMEGKRYPVVVNNTAVAFTAEGLQKHFPKPRVSDANDDLFGAPQVFEQDDDGSGFGDDDDDSANFMCMGSAQSMGDSLPKPKFVDHYVLGTKLGEGAHAKVKEGMDSRSLRIVAVKIVNKDFMKKIPGGLDDIQREITIMKGLKKHPNIIQLLEVLDEPDGKRKMYIVLELANSCTLHDLVEQAPNQRLPLEQAQYFLHQMLRGLLYIHGKNVVHRDIKPANCMLTTDYELKIADFGVAEFLNTYEAKDYVSRTTGSPAFQSPEIANGDASYSGMKVDVWAAGVTLFFMLTGTVPFEAQNLIQLFAKIGQAEYEIPDYVDEQAADLIRHMMERDFEARYNIRDCLSHPFIKSAPMDPRDDWVKPVLREPQITRILSAMYENEADLFNSTSLDANVSPSFAQSSLSLPEQENKSTASKCTIM</sequence>
<dbReference type="SMART" id="SM00220">
    <property type="entry name" value="S_TKc"/>
    <property type="match status" value="1"/>
</dbReference>
<dbReference type="InterPro" id="IPR011009">
    <property type="entry name" value="Kinase-like_dom_sf"/>
</dbReference>
<comment type="cofactor">
    <cofactor evidence="2">
        <name>Mg(2+)</name>
        <dbReference type="ChEBI" id="CHEBI:18420"/>
    </cofactor>
</comment>
<keyword evidence="5 16" id="KW-0723">Serine/threonine-protein kinase</keyword>
<keyword evidence="6" id="KW-0808">Transferase</keyword>
<reference evidence="20" key="1">
    <citation type="journal article" date="2019" name="Nat. Commun.">
        <title>Expansion of phycobilisome linker gene families in mesophilic red algae.</title>
        <authorList>
            <person name="Lee J."/>
            <person name="Kim D."/>
            <person name="Bhattacharya D."/>
            <person name="Yoon H.S."/>
        </authorList>
    </citation>
    <scope>NUCLEOTIDE SEQUENCE [LARGE SCALE GENOMIC DNA]</scope>
    <source>
        <strain evidence="20">CCMP 1328</strain>
    </source>
</reference>
<comment type="similarity">
    <text evidence="3">Belongs to the protein kinase superfamily. CAMK Ser/Thr protein kinase family. LKB1 subfamily.</text>
</comment>
<accession>A0A5J4Z4U5</accession>
<dbReference type="InterPro" id="IPR000719">
    <property type="entry name" value="Prot_kinase_dom"/>
</dbReference>
<evidence type="ECO:0000313" key="20">
    <source>
        <dbReference type="Proteomes" id="UP000324585"/>
    </source>
</evidence>
<dbReference type="OrthoDB" id="68483at2759"/>
<feature type="binding site" evidence="15">
    <location>
        <position position="168"/>
    </location>
    <ligand>
        <name>ATP</name>
        <dbReference type="ChEBI" id="CHEBI:30616"/>
    </ligand>
</feature>
<feature type="region of interest" description="Disordered" evidence="17">
    <location>
        <begin position="454"/>
        <end position="473"/>
    </location>
</feature>